<comment type="caution">
    <text evidence="6">The sequence shown here is derived from an EMBL/GenBank/DDBJ whole genome shotgun (WGS) entry which is preliminary data.</text>
</comment>
<evidence type="ECO:0000256" key="4">
    <source>
        <dbReference type="SAM" id="MobiDB-lite"/>
    </source>
</evidence>
<dbReference type="SMART" id="SM00054">
    <property type="entry name" value="EFh"/>
    <property type="match status" value="2"/>
</dbReference>
<keyword evidence="7" id="KW-1185">Reference proteome</keyword>
<reference evidence="6" key="1">
    <citation type="submission" date="2021-02" db="EMBL/GenBank/DDBJ databases">
        <authorList>
            <person name="Nowell W R."/>
        </authorList>
    </citation>
    <scope>NUCLEOTIDE SEQUENCE</scope>
</reference>
<dbReference type="AlphaFoldDB" id="A0A813W474"/>
<dbReference type="GO" id="GO:0005509">
    <property type="term" value="F:calcium ion binding"/>
    <property type="evidence" value="ECO:0007669"/>
    <property type="project" value="InterPro"/>
</dbReference>
<dbReference type="PROSITE" id="PS50222">
    <property type="entry name" value="EF_HAND_2"/>
    <property type="match status" value="2"/>
</dbReference>
<dbReference type="InterPro" id="IPR028846">
    <property type="entry name" value="Recoverin"/>
</dbReference>
<dbReference type="OrthoDB" id="9975509at2759"/>
<keyword evidence="3" id="KW-0106">Calcium</keyword>
<evidence type="ECO:0000259" key="5">
    <source>
        <dbReference type="PROSITE" id="PS50222"/>
    </source>
</evidence>
<feature type="domain" description="EF-hand" evidence="5">
    <location>
        <begin position="68"/>
        <end position="103"/>
    </location>
</feature>
<feature type="region of interest" description="Disordered" evidence="4">
    <location>
        <begin position="1"/>
        <end position="22"/>
    </location>
</feature>
<protein>
    <recommendedName>
        <fullName evidence="5">EF-hand domain-containing protein</fullName>
    </recommendedName>
</protein>
<name>A0A813W474_9BILA</name>
<dbReference type="PROSITE" id="PS00018">
    <property type="entry name" value="EF_HAND_1"/>
    <property type="match status" value="1"/>
</dbReference>
<keyword evidence="2" id="KW-0677">Repeat</keyword>
<dbReference type="InterPro" id="IPR011992">
    <property type="entry name" value="EF-hand-dom_pair"/>
</dbReference>
<dbReference type="PANTHER" id="PTHR23055">
    <property type="entry name" value="CALCIUM BINDING PROTEINS"/>
    <property type="match status" value="1"/>
</dbReference>
<feature type="domain" description="EF-hand" evidence="5">
    <location>
        <begin position="154"/>
        <end position="182"/>
    </location>
</feature>
<keyword evidence="1" id="KW-0479">Metal-binding</keyword>
<evidence type="ECO:0000256" key="3">
    <source>
        <dbReference type="ARBA" id="ARBA00022837"/>
    </source>
</evidence>
<accession>A0A813W474</accession>
<evidence type="ECO:0000256" key="1">
    <source>
        <dbReference type="ARBA" id="ARBA00022723"/>
    </source>
</evidence>
<feature type="compositionally biased region" description="Basic and acidic residues" evidence="4">
    <location>
        <begin position="1"/>
        <end position="13"/>
    </location>
</feature>
<evidence type="ECO:0000313" key="6">
    <source>
        <dbReference type="EMBL" id="CAF0852160.1"/>
    </source>
</evidence>
<dbReference type="Proteomes" id="UP000663832">
    <property type="component" value="Unassembled WGS sequence"/>
</dbReference>
<gene>
    <name evidence="6" type="ORF">QVE165_LOCUS6898</name>
</gene>
<dbReference type="InterPro" id="IPR018247">
    <property type="entry name" value="EF_Hand_1_Ca_BS"/>
</dbReference>
<organism evidence="6 7">
    <name type="scientific">Adineta steineri</name>
    <dbReference type="NCBI Taxonomy" id="433720"/>
    <lineage>
        <taxon>Eukaryota</taxon>
        <taxon>Metazoa</taxon>
        <taxon>Spiralia</taxon>
        <taxon>Gnathifera</taxon>
        <taxon>Rotifera</taxon>
        <taxon>Eurotatoria</taxon>
        <taxon>Bdelloidea</taxon>
        <taxon>Adinetida</taxon>
        <taxon>Adinetidae</taxon>
        <taxon>Adineta</taxon>
    </lineage>
</organism>
<sequence>MGARSSRDTHENWDMNELSQATGVSPQQIQKIYQSFQQAAGRDGVLDQSEFAGLYSHFPGAQQQGPEYMQQQIPRLFRTFDRDRSGALSFDEFLNAIVMMNRNMPRQDRINFLVQQNNKQGRQQGDGRITPEYGHQVFRRLNDYYGLPPGTEHQCWKELDRNNRGYVTQNEFSQYISRQPVYNQRYQS</sequence>
<proteinExistence type="predicted"/>
<evidence type="ECO:0000313" key="7">
    <source>
        <dbReference type="Proteomes" id="UP000663832"/>
    </source>
</evidence>
<dbReference type="Gene3D" id="1.10.238.10">
    <property type="entry name" value="EF-hand"/>
    <property type="match status" value="1"/>
</dbReference>
<dbReference type="Pfam" id="PF13833">
    <property type="entry name" value="EF-hand_8"/>
    <property type="match status" value="2"/>
</dbReference>
<evidence type="ECO:0000256" key="2">
    <source>
        <dbReference type="ARBA" id="ARBA00022737"/>
    </source>
</evidence>
<dbReference type="EMBL" id="CAJNOM010000029">
    <property type="protein sequence ID" value="CAF0852160.1"/>
    <property type="molecule type" value="Genomic_DNA"/>
</dbReference>
<dbReference type="InterPro" id="IPR002048">
    <property type="entry name" value="EF_hand_dom"/>
</dbReference>
<dbReference type="SUPFAM" id="SSF47473">
    <property type="entry name" value="EF-hand"/>
    <property type="match status" value="1"/>
</dbReference>